<comment type="caution">
    <text evidence="3">The sequence shown here is derived from an EMBL/GenBank/DDBJ whole genome shotgun (WGS) entry which is preliminary data.</text>
</comment>
<evidence type="ECO:0000259" key="2">
    <source>
        <dbReference type="PROSITE" id="PS50004"/>
    </source>
</evidence>
<dbReference type="Proteomes" id="UP001163046">
    <property type="component" value="Unassembled WGS sequence"/>
</dbReference>
<dbReference type="Pfam" id="PF00168">
    <property type="entry name" value="C2"/>
    <property type="match status" value="1"/>
</dbReference>
<evidence type="ECO:0000313" key="3">
    <source>
        <dbReference type="EMBL" id="KAJ7389835.1"/>
    </source>
</evidence>
<organism evidence="3 4">
    <name type="scientific">Desmophyllum pertusum</name>
    <dbReference type="NCBI Taxonomy" id="174260"/>
    <lineage>
        <taxon>Eukaryota</taxon>
        <taxon>Metazoa</taxon>
        <taxon>Cnidaria</taxon>
        <taxon>Anthozoa</taxon>
        <taxon>Hexacorallia</taxon>
        <taxon>Scleractinia</taxon>
        <taxon>Caryophylliina</taxon>
        <taxon>Caryophylliidae</taxon>
        <taxon>Desmophyllum</taxon>
    </lineage>
</organism>
<dbReference type="CDD" id="cd00276">
    <property type="entry name" value="C2B_Synaptotagmin"/>
    <property type="match status" value="1"/>
</dbReference>
<dbReference type="SUPFAM" id="SSF49562">
    <property type="entry name" value="C2 domain (Calcium/lipid-binding domain, CaLB)"/>
    <property type="match status" value="1"/>
</dbReference>
<feature type="region of interest" description="Disordered" evidence="1">
    <location>
        <begin position="218"/>
        <end position="242"/>
    </location>
</feature>
<keyword evidence="4" id="KW-1185">Reference proteome</keyword>
<feature type="compositionally biased region" description="Basic and acidic residues" evidence="1">
    <location>
        <begin position="28"/>
        <end position="39"/>
    </location>
</feature>
<proteinExistence type="predicted"/>
<feature type="domain" description="C2" evidence="2">
    <location>
        <begin position="89"/>
        <end position="221"/>
    </location>
</feature>
<gene>
    <name evidence="3" type="primary">SYT17_1</name>
    <name evidence="3" type="ORF">OS493_028804</name>
</gene>
<name>A0A9X0D7N8_9CNID</name>
<dbReference type="PANTHER" id="PTHR10024">
    <property type="entry name" value="SYNAPTOTAGMIN"/>
    <property type="match status" value="1"/>
</dbReference>
<dbReference type="AlphaFoldDB" id="A0A9X0D7N8"/>
<feature type="compositionally biased region" description="Acidic residues" evidence="1">
    <location>
        <begin position="14"/>
        <end position="27"/>
    </location>
</feature>
<dbReference type="SMART" id="SM00239">
    <property type="entry name" value="C2"/>
    <property type="match status" value="1"/>
</dbReference>
<protein>
    <submittedName>
        <fullName evidence="3">Synaptotagmin-17</fullName>
    </submittedName>
</protein>
<dbReference type="EMBL" id="MU825424">
    <property type="protein sequence ID" value="KAJ7389835.1"/>
    <property type="molecule type" value="Genomic_DNA"/>
</dbReference>
<evidence type="ECO:0000256" key="1">
    <source>
        <dbReference type="SAM" id="MobiDB-lite"/>
    </source>
</evidence>
<reference evidence="3" key="1">
    <citation type="submission" date="2023-01" db="EMBL/GenBank/DDBJ databases">
        <title>Genome assembly of the deep-sea coral Lophelia pertusa.</title>
        <authorList>
            <person name="Herrera S."/>
            <person name="Cordes E."/>
        </authorList>
    </citation>
    <scope>NUCLEOTIDE SEQUENCE</scope>
    <source>
        <strain evidence="3">USNM1676648</strain>
        <tissue evidence="3">Polyp</tissue>
    </source>
</reference>
<dbReference type="PANTHER" id="PTHR10024:SF380">
    <property type="entry name" value="C2 DOMAIN-CONTAINING PROTEIN"/>
    <property type="match status" value="1"/>
</dbReference>
<evidence type="ECO:0000313" key="4">
    <source>
        <dbReference type="Proteomes" id="UP001163046"/>
    </source>
</evidence>
<dbReference type="OrthoDB" id="10259057at2759"/>
<feature type="region of interest" description="Disordered" evidence="1">
    <location>
        <begin position="1"/>
        <end position="39"/>
    </location>
</feature>
<dbReference type="InterPro" id="IPR035892">
    <property type="entry name" value="C2_domain_sf"/>
</dbReference>
<dbReference type="Gene3D" id="2.60.40.150">
    <property type="entry name" value="C2 domain"/>
    <property type="match status" value="1"/>
</dbReference>
<accession>A0A9X0D7N8</accession>
<dbReference type="InterPro" id="IPR000008">
    <property type="entry name" value="C2_dom"/>
</dbReference>
<feature type="compositionally biased region" description="Basic residues" evidence="1">
    <location>
        <begin position="230"/>
        <end position="242"/>
    </location>
</feature>
<sequence length="242" mass="27189">MVSTTGTGTGTGTDDFEDALDTVEADDKDNKDKEEERWSQQKTKIPLWIPLRIPLRYCDAYCVEEQAVEPVSPARHSVTFSREVEEDIPGPALLVSLAYLKTSEKLTVIVMKAKNLKAISKNKKPDPLVKVYIKMGDKKLKKRSTVVKKHDVPPVWNEAFSFAIPHRILHKVAVLLQVKHFSERGKKRLVGKVVIGSTANDEAVDHWNAMLTSSSSVAKWHSMEEDKPSVKRSKTPTKQKTS</sequence>
<dbReference type="PROSITE" id="PS50004">
    <property type="entry name" value="C2"/>
    <property type="match status" value="1"/>
</dbReference>